<dbReference type="InterPro" id="IPR000866">
    <property type="entry name" value="AhpC/TSA"/>
</dbReference>
<dbReference type="PANTHER" id="PTHR42852">
    <property type="entry name" value="THIOL:DISULFIDE INTERCHANGE PROTEIN DSBE"/>
    <property type="match status" value="1"/>
</dbReference>
<evidence type="ECO:0000256" key="1">
    <source>
        <dbReference type="ARBA" id="ARBA00023157"/>
    </source>
</evidence>
<sequence>MKIGDPLPEWGAPTLWINGETKGMEKGGNKVTLIHFWSISCYFCKRAMSELNQYRDFYQENLTVISVHFPRSEHDLNIELVKKTVEEYKMTQSIYVDHEFQLAKAFSNEYVPSYYLFDQAGKLRYYQAGGINLKMLDTRISRVLNGQLDRT</sequence>
<dbReference type="EMBL" id="JBBMFN010000001">
    <property type="protein sequence ID" value="MEQ2464320.1"/>
    <property type="molecule type" value="Genomic_DNA"/>
</dbReference>
<comment type="caution">
    <text evidence="3">The sequence shown here is derived from an EMBL/GenBank/DDBJ whole genome shotgun (WGS) entry which is preliminary data.</text>
</comment>
<keyword evidence="4" id="KW-1185">Reference proteome</keyword>
<gene>
    <name evidence="3" type="ORF">WMO63_01385</name>
</gene>
<evidence type="ECO:0000259" key="2">
    <source>
        <dbReference type="PROSITE" id="PS51352"/>
    </source>
</evidence>
<protein>
    <submittedName>
        <fullName evidence="3">TlpA disulfide reductase family protein</fullName>
    </submittedName>
</protein>
<keyword evidence="1" id="KW-1015">Disulfide bond</keyword>
<organism evidence="3 4">
    <name type="scientific">Niallia hominis</name>
    <dbReference type="NCBI Taxonomy" id="3133173"/>
    <lineage>
        <taxon>Bacteria</taxon>
        <taxon>Bacillati</taxon>
        <taxon>Bacillota</taxon>
        <taxon>Bacilli</taxon>
        <taxon>Bacillales</taxon>
        <taxon>Bacillaceae</taxon>
        <taxon>Niallia</taxon>
    </lineage>
</organism>
<dbReference type="CDD" id="cd02966">
    <property type="entry name" value="TlpA_like_family"/>
    <property type="match status" value="1"/>
</dbReference>
<dbReference type="PANTHER" id="PTHR42852:SF12">
    <property type="entry name" value="THIOL-DISULFIDE OXIDOREDUCTASE YKUV"/>
    <property type="match status" value="1"/>
</dbReference>
<dbReference type="Gene3D" id="3.40.30.10">
    <property type="entry name" value="Glutaredoxin"/>
    <property type="match status" value="1"/>
</dbReference>
<accession>A0ABV1ET97</accession>
<dbReference type="Proteomes" id="UP001465426">
    <property type="component" value="Unassembled WGS sequence"/>
</dbReference>
<evidence type="ECO:0000313" key="3">
    <source>
        <dbReference type="EMBL" id="MEQ2464320.1"/>
    </source>
</evidence>
<evidence type="ECO:0000313" key="4">
    <source>
        <dbReference type="Proteomes" id="UP001465426"/>
    </source>
</evidence>
<dbReference type="SUPFAM" id="SSF52833">
    <property type="entry name" value="Thioredoxin-like"/>
    <property type="match status" value="1"/>
</dbReference>
<dbReference type="InterPro" id="IPR036249">
    <property type="entry name" value="Thioredoxin-like_sf"/>
</dbReference>
<dbReference type="PROSITE" id="PS51352">
    <property type="entry name" value="THIOREDOXIN_2"/>
    <property type="match status" value="1"/>
</dbReference>
<feature type="domain" description="Thioredoxin" evidence="2">
    <location>
        <begin position="1"/>
        <end position="145"/>
    </location>
</feature>
<proteinExistence type="predicted"/>
<dbReference type="Pfam" id="PF00578">
    <property type="entry name" value="AhpC-TSA"/>
    <property type="match status" value="1"/>
</dbReference>
<name>A0ABV1ET97_9BACI</name>
<reference evidence="3 4" key="1">
    <citation type="submission" date="2024-03" db="EMBL/GenBank/DDBJ databases">
        <title>Human intestinal bacterial collection.</title>
        <authorList>
            <person name="Pauvert C."/>
            <person name="Hitch T.C.A."/>
            <person name="Clavel T."/>
        </authorList>
    </citation>
    <scope>NUCLEOTIDE SEQUENCE [LARGE SCALE GENOMIC DNA]</scope>
    <source>
        <strain evidence="3 4">CLA-SR-H024</strain>
    </source>
</reference>
<dbReference type="RefSeq" id="WP_031534197.1">
    <property type="nucleotide sequence ID" value="NZ_JBBMFN010000001.1"/>
</dbReference>
<dbReference type="InterPro" id="IPR050553">
    <property type="entry name" value="Thioredoxin_ResA/DsbE_sf"/>
</dbReference>
<dbReference type="InterPro" id="IPR013766">
    <property type="entry name" value="Thioredoxin_domain"/>
</dbReference>